<keyword evidence="3" id="KW-0812">Transmembrane</keyword>
<evidence type="ECO:0000256" key="3">
    <source>
        <dbReference type="SAM" id="Phobius"/>
    </source>
</evidence>
<feature type="region of interest" description="Disordered" evidence="2">
    <location>
        <begin position="61"/>
        <end position="91"/>
    </location>
</feature>
<dbReference type="GeneID" id="106152795"/>
<dbReference type="SUPFAM" id="SSF53850">
    <property type="entry name" value="Periplasmic binding protein-like II"/>
    <property type="match status" value="1"/>
</dbReference>
<dbReference type="Gene3D" id="3.40.190.10">
    <property type="entry name" value="Periplasmic binding protein-like II"/>
    <property type="match status" value="2"/>
</dbReference>
<name>A0A1S3HA36_LINAN</name>
<reference evidence="6" key="1">
    <citation type="submission" date="2025-08" db="UniProtKB">
        <authorList>
            <consortium name="RefSeq"/>
        </authorList>
    </citation>
    <scope>IDENTIFICATION</scope>
    <source>
        <tissue evidence="6">Gonads</tissue>
    </source>
</reference>
<evidence type="ECO:0000256" key="1">
    <source>
        <dbReference type="ARBA" id="ARBA00022729"/>
    </source>
</evidence>
<organism evidence="5 6">
    <name type="scientific">Lingula anatina</name>
    <name type="common">Brachiopod</name>
    <name type="synonym">Lingula unguis</name>
    <dbReference type="NCBI Taxonomy" id="7574"/>
    <lineage>
        <taxon>Eukaryota</taxon>
        <taxon>Metazoa</taxon>
        <taxon>Spiralia</taxon>
        <taxon>Lophotrochozoa</taxon>
        <taxon>Brachiopoda</taxon>
        <taxon>Linguliformea</taxon>
        <taxon>Lingulata</taxon>
        <taxon>Lingulida</taxon>
        <taxon>Linguloidea</taxon>
        <taxon>Lingulidae</taxon>
        <taxon>Lingula</taxon>
    </lineage>
</organism>
<dbReference type="InParanoid" id="A0A1S3HA36"/>
<dbReference type="PANTHER" id="PTHR35936:SF19">
    <property type="entry name" value="AMINO-ACID-BINDING PROTEIN YXEM-RELATED"/>
    <property type="match status" value="1"/>
</dbReference>
<dbReference type="OrthoDB" id="5984008at2759"/>
<keyword evidence="3" id="KW-1133">Transmembrane helix</keyword>
<keyword evidence="1" id="KW-0732">Signal</keyword>
<feature type="transmembrane region" description="Helical" evidence="3">
    <location>
        <begin position="25"/>
        <end position="47"/>
    </location>
</feature>
<keyword evidence="5" id="KW-1185">Reference proteome</keyword>
<evidence type="ECO:0000259" key="4">
    <source>
        <dbReference type="Pfam" id="PF00497"/>
    </source>
</evidence>
<evidence type="ECO:0000313" key="5">
    <source>
        <dbReference type="Proteomes" id="UP000085678"/>
    </source>
</evidence>
<keyword evidence="3" id="KW-0472">Membrane</keyword>
<feature type="domain" description="Solute-binding protein family 3/N-terminal" evidence="4">
    <location>
        <begin position="106"/>
        <end position="326"/>
    </location>
</feature>
<evidence type="ECO:0000256" key="2">
    <source>
        <dbReference type="SAM" id="MobiDB-lite"/>
    </source>
</evidence>
<sequence>MQKFEIMEGGTTPAAGSSSSGNRNLIVLVAVCAIVAVIAIVIAVVAVSRYSTTPNITILGDQTTIGGSTSGQGSSADSSGRSSGSAVSSSSGGRIFTIAIGLDIGALEYRDTSGYLAGFHLDLIDAVCTEAGMDCRTIWDKHTNCWDTTPGQPSHGGQGLMGRWYDACTGWFRTLERIQVFSFSSSFFKAPISYLYMKTGNAASFPSKNLANKKIGFVDGWFSDEKCLSRWTDVTGQDNMTSDHVNNLENIVAKLKSDEIDVAFVPAVHMTGYTSRANPEIEQVPWGGFYCTLAGNGMMTRKDNDFNSYWNVGFNKLVSSGKFKKLCDAAVVKHGSRGPLDCVDG</sequence>
<evidence type="ECO:0000313" key="6">
    <source>
        <dbReference type="RefSeq" id="XP_013381979.1"/>
    </source>
</evidence>
<dbReference type="RefSeq" id="XP_013381979.1">
    <property type="nucleotide sequence ID" value="XM_013526525.1"/>
</dbReference>
<proteinExistence type="predicted"/>
<protein>
    <submittedName>
        <fullName evidence="6">Uncharacterized protein LOC106152795</fullName>
    </submittedName>
</protein>
<accession>A0A1S3HA36</accession>
<dbReference type="Proteomes" id="UP000085678">
    <property type="component" value="Unplaced"/>
</dbReference>
<gene>
    <name evidence="6" type="primary">LOC106152795</name>
</gene>
<dbReference type="PANTHER" id="PTHR35936">
    <property type="entry name" value="MEMBRANE-BOUND LYTIC MUREIN TRANSGLYCOSYLASE F"/>
    <property type="match status" value="1"/>
</dbReference>
<dbReference type="Pfam" id="PF00497">
    <property type="entry name" value="SBP_bac_3"/>
    <property type="match status" value="1"/>
</dbReference>
<dbReference type="AlphaFoldDB" id="A0A1S3HA36"/>
<dbReference type="KEGG" id="lak:106152795"/>
<dbReference type="InterPro" id="IPR001638">
    <property type="entry name" value="Solute-binding_3/MltF_N"/>
</dbReference>